<organism evidence="2 3">
    <name type="scientific">Paracidovorax cattleyae</name>
    <dbReference type="NCBI Taxonomy" id="80868"/>
    <lineage>
        <taxon>Bacteria</taxon>
        <taxon>Pseudomonadati</taxon>
        <taxon>Pseudomonadota</taxon>
        <taxon>Betaproteobacteria</taxon>
        <taxon>Burkholderiales</taxon>
        <taxon>Comamonadaceae</taxon>
        <taxon>Paracidovorax</taxon>
    </lineage>
</organism>
<reference evidence="3" key="1">
    <citation type="submission" date="2016-10" db="EMBL/GenBank/DDBJ databases">
        <authorList>
            <person name="Varghese N."/>
            <person name="Submissions S."/>
        </authorList>
    </citation>
    <scope>NUCLEOTIDE SEQUENCE [LARGE SCALE GENOMIC DNA]</scope>
    <source>
        <strain evidence="3">DSM 17101</strain>
    </source>
</reference>
<name>A0A1H0RL13_9BURK</name>
<feature type="signal peptide" evidence="1">
    <location>
        <begin position="1"/>
        <end position="24"/>
    </location>
</feature>
<evidence type="ECO:0000313" key="3">
    <source>
        <dbReference type="Proteomes" id="UP000199317"/>
    </source>
</evidence>
<dbReference type="EMBL" id="FNJL01000010">
    <property type="protein sequence ID" value="SDP30090.1"/>
    <property type="molecule type" value="Genomic_DNA"/>
</dbReference>
<feature type="chain" id="PRO_5011546834" evidence="1">
    <location>
        <begin position="25"/>
        <end position="61"/>
    </location>
</feature>
<keyword evidence="3" id="KW-1185">Reference proteome</keyword>
<dbReference type="AlphaFoldDB" id="A0A1H0RL13"/>
<evidence type="ECO:0000313" key="2">
    <source>
        <dbReference type="EMBL" id="SDP30090.1"/>
    </source>
</evidence>
<accession>A0A1H0RL13</accession>
<proteinExistence type="predicted"/>
<keyword evidence="1" id="KW-0732">Signal</keyword>
<dbReference type="OrthoDB" id="8820702at2"/>
<evidence type="ECO:0000256" key="1">
    <source>
        <dbReference type="SAM" id="SignalP"/>
    </source>
</evidence>
<gene>
    <name evidence="2" type="ORF">SAMN04489708_110117</name>
</gene>
<dbReference type="Proteomes" id="UP000199317">
    <property type="component" value="Unassembled WGS sequence"/>
</dbReference>
<sequence>MQRNRYTGPRAFIAFTATVLLAVAATAMNLVPDEAVQAADSLVRIPQDLEQFLPGDPISSP</sequence>
<protein>
    <submittedName>
        <fullName evidence="2">Uncharacterized protein</fullName>
    </submittedName>
</protein>
<dbReference type="RefSeq" id="WP_092834300.1">
    <property type="nucleotide sequence ID" value="NZ_CP028290.1"/>
</dbReference>